<sequence>MNITTNENGDFVISNIEGDCFCSKEVKAERLERFVRIIDCSEKGDKEADTLKSALNSLLHAYEYAEKQDDFNKLVWLNECHLRTQDLAKRITERTKSDEAQINKNFSQEEPYVIACPACGGTAKLMYRGYLSFYTCSKCGIEGDLCEEEEEAAYKWNSHAAIKNLKDAVRIAEKHHVDAGTLNRMAIGILEQIYKKGGVLHGKFDKEV</sequence>
<organism evidence="1 2">
    <name type="scientific">Cloacibacillus evryensis</name>
    <dbReference type="NCBI Taxonomy" id="508460"/>
    <lineage>
        <taxon>Bacteria</taxon>
        <taxon>Thermotogati</taxon>
        <taxon>Synergistota</taxon>
        <taxon>Synergistia</taxon>
        <taxon>Synergistales</taxon>
        <taxon>Synergistaceae</taxon>
        <taxon>Cloacibacillus</taxon>
    </lineage>
</organism>
<reference evidence="1 2" key="1">
    <citation type="submission" date="2022-06" db="EMBL/GenBank/DDBJ databases">
        <title>Isolation of gut microbiota from human fecal samples.</title>
        <authorList>
            <person name="Pamer E.G."/>
            <person name="Barat B."/>
            <person name="Waligurski E."/>
            <person name="Medina S."/>
            <person name="Paddock L."/>
            <person name="Mostad J."/>
        </authorList>
    </citation>
    <scope>NUCLEOTIDE SEQUENCE [LARGE SCALE GENOMIC DNA]</scope>
    <source>
        <strain evidence="1 2">DFI.9.90</strain>
    </source>
</reference>
<accession>A0AAW5K8N8</accession>
<dbReference type="EMBL" id="JANFYT010000013">
    <property type="protein sequence ID" value="MCQ4814213.1"/>
    <property type="molecule type" value="Genomic_DNA"/>
</dbReference>
<keyword evidence="2" id="KW-1185">Reference proteome</keyword>
<name>A0AAW5K8N8_9BACT</name>
<dbReference type="Proteomes" id="UP001205919">
    <property type="component" value="Unassembled WGS sequence"/>
</dbReference>
<evidence type="ECO:0008006" key="3">
    <source>
        <dbReference type="Google" id="ProtNLM"/>
    </source>
</evidence>
<protein>
    <recommendedName>
        <fullName evidence="3">Transposase zinc-ribbon domain-containing protein</fullName>
    </recommendedName>
</protein>
<comment type="caution">
    <text evidence="1">The sequence shown here is derived from an EMBL/GenBank/DDBJ whole genome shotgun (WGS) entry which is preliminary data.</text>
</comment>
<dbReference type="AlphaFoldDB" id="A0AAW5K8N8"/>
<gene>
    <name evidence="1" type="ORF">NE630_07190</name>
</gene>
<evidence type="ECO:0000313" key="1">
    <source>
        <dbReference type="EMBL" id="MCQ4814213.1"/>
    </source>
</evidence>
<proteinExistence type="predicted"/>
<dbReference type="RefSeq" id="WP_008709903.1">
    <property type="nucleotide sequence ID" value="NZ_CABKQM010000005.1"/>
</dbReference>
<evidence type="ECO:0000313" key="2">
    <source>
        <dbReference type="Proteomes" id="UP001205919"/>
    </source>
</evidence>